<dbReference type="GO" id="GO:0032259">
    <property type="term" value="P:methylation"/>
    <property type="evidence" value="ECO:0007669"/>
    <property type="project" value="UniProtKB-KW"/>
</dbReference>
<keyword evidence="4" id="KW-0227">DNA damage</keyword>
<evidence type="ECO:0000256" key="2">
    <source>
        <dbReference type="ARBA" id="ARBA00022603"/>
    </source>
</evidence>
<dbReference type="InterPro" id="IPR001497">
    <property type="entry name" value="MethylDNA_cys_MeTrfase_AS"/>
</dbReference>
<dbReference type="InterPro" id="IPR036388">
    <property type="entry name" value="WH-like_DNA-bd_sf"/>
</dbReference>
<evidence type="ECO:0000313" key="8">
    <source>
        <dbReference type="EMBL" id="GAB0058479.1"/>
    </source>
</evidence>
<keyword evidence="2 8" id="KW-0489">Methyltransferase</keyword>
<reference evidence="8 9" key="2">
    <citation type="submission" date="2024-09" db="EMBL/GenBank/DDBJ databases">
        <title>Draft genome sequence of Candidatus Magnetaquicoccaceae bacterium FCR-1.</title>
        <authorList>
            <person name="Shimoshige H."/>
            <person name="Shimamura S."/>
            <person name="Taoka A."/>
            <person name="Kobayashi H."/>
            <person name="Maekawa T."/>
        </authorList>
    </citation>
    <scope>NUCLEOTIDE SEQUENCE [LARGE SCALE GENOMIC DNA]</scope>
    <source>
        <strain evidence="8 9">FCR-1</strain>
    </source>
</reference>
<dbReference type="SUPFAM" id="SSF46767">
    <property type="entry name" value="Methylated DNA-protein cysteine methyltransferase, C-terminal domain"/>
    <property type="match status" value="1"/>
</dbReference>
<keyword evidence="5" id="KW-0234">DNA repair</keyword>
<dbReference type="InterPro" id="IPR014048">
    <property type="entry name" value="MethylDNA_cys_MeTrfase_DNA-bd"/>
</dbReference>
<reference evidence="8 9" key="1">
    <citation type="submission" date="2024-05" db="EMBL/GenBank/DDBJ databases">
        <authorList>
            <consortium name="Candidatus Magnetaquicoccaceae bacterium FCR-1 genome sequencing consortium"/>
            <person name="Shimoshige H."/>
            <person name="Shimamura S."/>
            <person name="Taoka A."/>
            <person name="Kobayashi H."/>
            <person name="Maekawa T."/>
        </authorList>
    </citation>
    <scope>NUCLEOTIDE SEQUENCE [LARGE SCALE GENOMIC DNA]</scope>
    <source>
        <strain evidence="8 9">FCR-1</strain>
    </source>
</reference>
<dbReference type="RefSeq" id="WP_420906201.1">
    <property type="nucleotide sequence ID" value="NZ_BAAFGK010000005.1"/>
</dbReference>
<sequence length="157" mass="17062">MTSPDFETPLGPYWLHTDAVSILALSTQPTPDSADPALRQQVAEWLDAYFKGSFPALDALPLAPRGTPFQRRVWEALREIPPGRIESYGALAKRIDAAPRPVGAALGANPLPILLPCHRVVASDGALRGYSGRGGLESKRFLLRLEGVEVTRRARPV</sequence>
<protein>
    <submittedName>
        <fullName evidence="8">Methylated-DNA--protein-cysteine methyltransferase</fullName>
        <ecNumber evidence="8">2.1.1.63</ecNumber>
    </submittedName>
</protein>
<dbReference type="CDD" id="cd06445">
    <property type="entry name" value="ATase"/>
    <property type="match status" value="1"/>
</dbReference>
<evidence type="ECO:0000256" key="5">
    <source>
        <dbReference type="ARBA" id="ARBA00023204"/>
    </source>
</evidence>
<dbReference type="PANTHER" id="PTHR10815:SF5">
    <property type="entry name" value="METHYLATED-DNA--PROTEIN-CYSTEINE METHYLTRANSFERASE"/>
    <property type="match status" value="1"/>
</dbReference>
<name>A0ABQ0CC69_9PROT</name>
<evidence type="ECO:0000259" key="7">
    <source>
        <dbReference type="Pfam" id="PF01035"/>
    </source>
</evidence>
<comment type="caution">
    <text evidence="8">The sequence shown here is derived from an EMBL/GenBank/DDBJ whole genome shotgun (WGS) entry which is preliminary data.</text>
</comment>
<dbReference type="EMBL" id="BAAFGK010000005">
    <property type="protein sequence ID" value="GAB0058479.1"/>
    <property type="molecule type" value="Genomic_DNA"/>
</dbReference>
<feature type="domain" description="Methylated-DNA-[protein]-cysteine S-methyltransferase DNA binding" evidence="7">
    <location>
        <begin position="68"/>
        <end position="148"/>
    </location>
</feature>
<organism evidence="8 9">
    <name type="scientific">Candidatus Magnetaquiglobus chichijimensis</name>
    <dbReference type="NCBI Taxonomy" id="3141448"/>
    <lineage>
        <taxon>Bacteria</taxon>
        <taxon>Pseudomonadati</taxon>
        <taxon>Pseudomonadota</taxon>
        <taxon>Magnetococcia</taxon>
        <taxon>Magnetococcales</taxon>
        <taxon>Candidatus Magnetaquicoccaceae</taxon>
        <taxon>Candidatus Magnetaquiglobus</taxon>
    </lineage>
</organism>
<evidence type="ECO:0000256" key="4">
    <source>
        <dbReference type="ARBA" id="ARBA00022763"/>
    </source>
</evidence>
<dbReference type="InterPro" id="IPR036217">
    <property type="entry name" value="MethylDNA_cys_MeTrfase_DNAb"/>
</dbReference>
<proteinExistence type="predicted"/>
<comment type="catalytic activity">
    <reaction evidence="6">
        <text>a 6-O-methyl-2'-deoxyguanosine in DNA + L-cysteinyl-[protein] = S-methyl-L-cysteinyl-[protein] + a 2'-deoxyguanosine in DNA</text>
        <dbReference type="Rhea" id="RHEA:24000"/>
        <dbReference type="Rhea" id="RHEA-COMP:10131"/>
        <dbReference type="Rhea" id="RHEA-COMP:10132"/>
        <dbReference type="Rhea" id="RHEA-COMP:11367"/>
        <dbReference type="Rhea" id="RHEA-COMP:11368"/>
        <dbReference type="ChEBI" id="CHEBI:29950"/>
        <dbReference type="ChEBI" id="CHEBI:82612"/>
        <dbReference type="ChEBI" id="CHEBI:85445"/>
        <dbReference type="ChEBI" id="CHEBI:85448"/>
        <dbReference type="EC" id="2.1.1.63"/>
    </reaction>
</comment>
<dbReference type="Gene3D" id="1.10.10.10">
    <property type="entry name" value="Winged helix-like DNA-binding domain superfamily/Winged helix DNA-binding domain"/>
    <property type="match status" value="1"/>
</dbReference>
<dbReference type="PANTHER" id="PTHR10815">
    <property type="entry name" value="METHYLATED-DNA--PROTEIN-CYSTEINE METHYLTRANSFERASE"/>
    <property type="match status" value="1"/>
</dbReference>
<evidence type="ECO:0000256" key="3">
    <source>
        <dbReference type="ARBA" id="ARBA00022679"/>
    </source>
</evidence>
<dbReference type="Pfam" id="PF01035">
    <property type="entry name" value="DNA_binding_1"/>
    <property type="match status" value="1"/>
</dbReference>
<dbReference type="InterPro" id="IPR036631">
    <property type="entry name" value="MGMT_N_sf"/>
</dbReference>
<dbReference type="SUPFAM" id="SSF53155">
    <property type="entry name" value="Methylated DNA-protein cysteine methyltransferase domain"/>
    <property type="match status" value="1"/>
</dbReference>
<evidence type="ECO:0000256" key="6">
    <source>
        <dbReference type="ARBA" id="ARBA00049348"/>
    </source>
</evidence>
<accession>A0ABQ0CC69</accession>
<evidence type="ECO:0000256" key="1">
    <source>
        <dbReference type="ARBA" id="ARBA00001286"/>
    </source>
</evidence>
<dbReference type="Proteomes" id="UP001628193">
    <property type="component" value="Unassembled WGS sequence"/>
</dbReference>
<keyword evidence="9" id="KW-1185">Reference proteome</keyword>
<gene>
    <name evidence="8" type="primary">ogt</name>
    <name evidence="8" type="ORF">SIID45300_02828</name>
</gene>
<dbReference type="PROSITE" id="PS00374">
    <property type="entry name" value="MGMT"/>
    <property type="match status" value="1"/>
</dbReference>
<dbReference type="NCBIfam" id="TIGR00589">
    <property type="entry name" value="ogt"/>
    <property type="match status" value="1"/>
</dbReference>
<dbReference type="GO" id="GO:0003908">
    <property type="term" value="F:methylated-DNA-[protein]-cysteine S-methyltransferase activity"/>
    <property type="evidence" value="ECO:0007669"/>
    <property type="project" value="UniProtKB-EC"/>
</dbReference>
<keyword evidence="3 8" id="KW-0808">Transferase</keyword>
<evidence type="ECO:0000313" key="9">
    <source>
        <dbReference type="Proteomes" id="UP001628193"/>
    </source>
</evidence>
<comment type="catalytic activity">
    <reaction evidence="1">
        <text>a 4-O-methyl-thymidine in DNA + L-cysteinyl-[protein] = a thymidine in DNA + S-methyl-L-cysteinyl-[protein]</text>
        <dbReference type="Rhea" id="RHEA:53428"/>
        <dbReference type="Rhea" id="RHEA-COMP:10131"/>
        <dbReference type="Rhea" id="RHEA-COMP:10132"/>
        <dbReference type="Rhea" id="RHEA-COMP:13555"/>
        <dbReference type="Rhea" id="RHEA-COMP:13556"/>
        <dbReference type="ChEBI" id="CHEBI:29950"/>
        <dbReference type="ChEBI" id="CHEBI:82612"/>
        <dbReference type="ChEBI" id="CHEBI:137386"/>
        <dbReference type="ChEBI" id="CHEBI:137387"/>
        <dbReference type="EC" id="2.1.1.63"/>
    </reaction>
</comment>
<dbReference type="EC" id="2.1.1.63" evidence="8"/>